<dbReference type="EMBL" id="MNPL01021778">
    <property type="protein sequence ID" value="OQR69232.1"/>
    <property type="molecule type" value="Genomic_DNA"/>
</dbReference>
<evidence type="ECO:0000313" key="2">
    <source>
        <dbReference type="Proteomes" id="UP000192247"/>
    </source>
</evidence>
<name>A0A1V9X7G9_9ACAR</name>
<dbReference type="Proteomes" id="UP000192247">
    <property type="component" value="Unassembled WGS sequence"/>
</dbReference>
<reference evidence="1 2" key="1">
    <citation type="journal article" date="2017" name="Gigascience">
        <title>Draft genome of the honey bee ectoparasitic mite, Tropilaelaps mercedesae, is shaped by the parasitic life history.</title>
        <authorList>
            <person name="Dong X."/>
            <person name="Armstrong S.D."/>
            <person name="Xia D."/>
            <person name="Makepeace B.L."/>
            <person name="Darby A.C."/>
            <person name="Kadowaki T."/>
        </authorList>
    </citation>
    <scope>NUCLEOTIDE SEQUENCE [LARGE SCALE GENOMIC DNA]</scope>
    <source>
        <strain evidence="1">Wuxi-XJTLU</strain>
    </source>
</reference>
<evidence type="ECO:0000313" key="1">
    <source>
        <dbReference type="EMBL" id="OQR69232.1"/>
    </source>
</evidence>
<keyword evidence="2" id="KW-1185">Reference proteome</keyword>
<organism evidence="1 2">
    <name type="scientific">Tropilaelaps mercedesae</name>
    <dbReference type="NCBI Taxonomy" id="418985"/>
    <lineage>
        <taxon>Eukaryota</taxon>
        <taxon>Metazoa</taxon>
        <taxon>Ecdysozoa</taxon>
        <taxon>Arthropoda</taxon>
        <taxon>Chelicerata</taxon>
        <taxon>Arachnida</taxon>
        <taxon>Acari</taxon>
        <taxon>Parasitiformes</taxon>
        <taxon>Mesostigmata</taxon>
        <taxon>Gamasina</taxon>
        <taxon>Dermanyssoidea</taxon>
        <taxon>Laelapidae</taxon>
        <taxon>Tropilaelaps</taxon>
    </lineage>
</organism>
<accession>A0A1V9X7G9</accession>
<sequence length="10" mass="1219">MDKQIGRESR</sequence>
<dbReference type="InParanoid" id="A0A1V9X7G9"/>
<gene>
    <name evidence="1" type="ORF">BIW11_04410</name>
</gene>
<protein>
    <submittedName>
        <fullName evidence="1">Uncharacterized protein</fullName>
    </submittedName>
</protein>
<proteinExistence type="predicted"/>
<comment type="caution">
    <text evidence="1">The sequence shown here is derived from an EMBL/GenBank/DDBJ whole genome shotgun (WGS) entry which is preliminary data.</text>
</comment>